<accession>A0ABQ3P8K6</accession>
<sequence length="145" mass="15816">MSEHDRIVKLYAKGAPVGVHEGRLVGFPVDEHRSAEWALGEADGGGYRLTVKGTEDTVTAPGTDRAQALVRPDATPASVWRLHRVTPDGITPVRSLATLTTGTYVITQNGLALGRDLFEDRSPDPKPVVIRTDDREPHWTVEVLI</sequence>
<dbReference type="EMBL" id="BNDW01000019">
    <property type="protein sequence ID" value="GHI21348.1"/>
    <property type="molecule type" value="Genomic_DNA"/>
</dbReference>
<gene>
    <name evidence="1" type="ORF">Shyd_27190</name>
</gene>
<organism evidence="1 2">
    <name type="scientific">Streptomyces hydrogenans</name>
    <dbReference type="NCBI Taxonomy" id="1873719"/>
    <lineage>
        <taxon>Bacteria</taxon>
        <taxon>Bacillati</taxon>
        <taxon>Actinomycetota</taxon>
        <taxon>Actinomycetes</taxon>
        <taxon>Kitasatosporales</taxon>
        <taxon>Streptomycetaceae</taxon>
        <taxon>Streptomyces</taxon>
    </lineage>
</organism>
<evidence type="ECO:0008006" key="3">
    <source>
        <dbReference type="Google" id="ProtNLM"/>
    </source>
</evidence>
<dbReference type="RefSeq" id="WP_043230603.1">
    <property type="nucleotide sequence ID" value="NZ_BNBS01000073.1"/>
</dbReference>
<dbReference type="Proteomes" id="UP001052739">
    <property type="component" value="Unassembled WGS sequence"/>
</dbReference>
<proteinExistence type="predicted"/>
<evidence type="ECO:0000313" key="2">
    <source>
        <dbReference type="Proteomes" id="UP001052739"/>
    </source>
</evidence>
<evidence type="ECO:0000313" key="1">
    <source>
        <dbReference type="EMBL" id="GHI21348.1"/>
    </source>
</evidence>
<keyword evidence="2" id="KW-1185">Reference proteome</keyword>
<protein>
    <recommendedName>
        <fullName evidence="3">Ricin B lectin domain-containing protein</fullName>
    </recommendedName>
</protein>
<comment type="caution">
    <text evidence="1">The sequence shown here is derived from an EMBL/GenBank/DDBJ whole genome shotgun (WGS) entry which is preliminary data.</text>
</comment>
<dbReference type="Gene3D" id="2.80.10.50">
    <property type="match status" value="2"/>
</dbReference>
<reference evidence="1" key="1">
    <citation type="submission" date="2024-05" db="EMBL/GenBank/DDBJ databases">
        <title>Whole genome shotgun sequence of Streptomyces hydrogenans NBRC 13475.</title>
        <authorList>
            <person name="Komaki H."/>
            <person name="Tamura T."/>
        </authorList>
    </citation>
    <scope>NUCLEOTIDE SEQUENCE</scope>
    <source>
        <strain evidence="1">NBRC 13475</strain>
    </source>
</reference>
<name>A0ABQ3P8K6_9ACTN</name>